<gene>
    <name evidence="8" type="ORF">LSAA_9193</name>
</gene>
<dbReference type="PANTHER" id="PTHR23235">
    <property type="entry name" value="KRUEPPEL-LIKE TRANSCRIPTION FACTOR"/>
    <property type="match status" value="1"/>
</dbReference>
<proteinExistence type="predicted"/>
<keyword evidence="6" id="KW-0804">Transcription</keyword>
<evidence type="ECO:0000256" key="3">
    <source>
        <dbReference type="ARBA" id="ARBA00022771"/>
    </source>
</evidence>
<evidence type="ECO:0000256" key="1">
    <source>
        <dbReference type="ARBA" id="ARBA00022723"/>
    </source>
</evidence>
<sequence length="286" mass="33485">MYQNWGDYNYYSYFYPEATITKEEPTHLYSATPEEEYILPDNDWEEPKSSPSPNYHEDPSRLHAQYHHYQGEEQASENYQSHNSYYNSYQSKNPYATPLNSNYVHEGYSSINNNHLNLNVNVNVNLQYPYTTSNNNSCYYNNRPYHPTPSYNNIPHFNPPLTPPSESPFKVTSLPLPNRTKGSSIYPKKKPKKTNGNTIIHYCPTEGCSKSYTKSSHLKAHLRTHTGERPYVCTFKGCGWKFSRSDELTRHNRKHTGDKPFQCRHCERAFSRSDHLALHMKRHMNP</sequence>
<feature type="domain" description="C2H2-type" evidence="7">
    <location>
        <begin position="261"/>
        <end position="286"/>
    </location>
</feature>
<keyword evidence="5" id="KW-0805">Transcription regulation</keyword>
<feature type="domain" description="C2H2-type" evidence="7">
    <location>
        <begin position="201"/>
        <end position="230"/>
    </location>
</feature>
<keyword evidence="4" id="KW-0862">Zinc</keyword>
<dbReference type="PROSITE" id="PS00028">
    <property type="entry name" value="ZINC_FINGER_C2H2_1"/>
    <property type="match status" value="3"/>
</dbReference>
<evidence type="ECO:0000256" key="6">
    <source>
        <dbReference type="ARBA" id="ARBA00023163"/>
    </source>
</evidence>
<evidence type="ECO:0000256" key="2">
    <source>
        <dbReference type="ARBA" id="ARBA00022737"/>
    </source>
</evidence>
<feature type="domain" description="C2H2-type" evidence="7">
    <location>
        <begin position="231"/>
        <end position="260"/>
    </location>
</feature>
<dbReference type="Proteomes" id="UP000675881">
    <property type="component" value="Chromosome 4"/>
</dbReference>
<dbReference type="InterPro" id="IPR013087">
    <property type="entry name" value="Znf_C2H2_type"/>
</dbReference>
<dbReference type="GO" id="GO:0008270">
    <property type="term" value="F:zinc ion binding"/>
    <property type="evidence" value="ECO:0007669"/>
    <property type="project" value="UniProtKB-KW"/>
</dbReference>
<dbReference type="OrthoDB" id="4748970at2759"/>
<dbReference type="EMBL" id="HG994583">
    <property type="protein sequence ID" value="CAF2928135.1"/>
    <property type="molecule type" value="Genomic_DNA"/>
</dbReference>
<protein>
    <recommendedName>
        <fullName evidence="7">C2H2-type domain-containing protein</fullName>
    </recommendedName>
</protein>
<evidence type="ECO:0000313" key="9">
    <source>
        <dbReference type="Proteomes" id="UP000675881"/>
    </source>
</evidence>
<organism evidence="8 9">
    <name type="scientific">Lepeophtheirus salmonis</name>
    <name type="common">Salmon louse</name>
    <name type="synonym">Caligus salmonis</name>
    <dbReference type="NCBI Taxonomy" id="72036"/>
    <lineage>
        <taxon>Eukaryota</taxon>
        <taxon>Metazoa</taxon>
        <taxon>Ecdysozoa</taxon>
        <taxon>Arthropoda</taxon>
        <taxon>Crustacea</taxon>
        <taxon>Multicrustacea</taxon>
        <taxon>Hexanauplia</taxon>
        <taxon>Copepoda</taxon>
        <taxon>Siphonostomatoida</taxon>
        <taxon>Caligidae</taxon>
        <taxon>Lepeophtheirus</taxon>
    </lineage>
</organism>
<dbReference type="SUPFAM" id="SSF57667">
    <property type="entry name" value="beta-beta-alpha zinc fingers"/>
    <property type="match status" value="2"/>
</dbReference>
<dbReference type="PROSITE" id="PS50157">
    <property type="entry name" value="ZINC_FINGER_C2H2_2"/>
    <property type="match status" value="3"/>
</dbReference>
<dbReference type="GO" id="GO:0000981">
    <property type="term" value="F:DNA-binding transcription factor activity, RNA polymerase II-specific"/>
    <property type="evidence" value="ECO:0007669"/>
    <property type="project" value="TreeGrafter"/>
</dbReference>
<dbReference type="GO" id="GO:0000978">
    <property type="term" value="F:RNA polymerase II cis-regulatory region sequence-specific DNA binding"/>
    <property type="evidence" value="ECO:0007669"/>
    <property type="project" value="TreeGrafter"/>
</dbReference>
<dbReference type="AlphaFoldDB" id="A0A7R8CTP6"/>
<dbReference type="Pfam" id="PF00096">
    <property type="entry name" value="zf-C2H2"/>
    <property type="match status" value="3"/>
</dbReference>
<evidence type="ECO:0000256" key="5">
    <source>
        <dbReference type="ARBA" id="ARBA00023015"/>
    </source>
</evidence>
<name>A0A7R8CTP6_LEPSM</name>
<dbReference type="PANTHER" id="PTHR23235:SF158">
    <property type="entry name" value="C2H2-TYPE DOMAIN-CONTAINING PROTEIN"/>
    <property type="match status" value="1"/>
</dbReference>
<keyword evidence="2" id="KW-0677">Repeat</keyword>
<evidence type="ECO:0000313" key="8">
    <source>
        <dbReference type="EMBL" id="CAF2928135.1"/>
    </source>
</evidence>
<keyword evidence="3" id="KW-0863">Zinc-finger</keyword>
<keyword evidence="1" id="KW-0479">Metal-binding</keyword>
<evidence type="ECO:0000259" key="7">
    <source>
        <dbReference type="PROSITE" id="PS50157"/>
    </source>
</evidence>
<reference evidence="8" key="1">
    <citation type="submission" date="2021-02" db="EMBL/GenBank/DDBJ databases">
        <authorList>
            <person name="Bekaert M."/>
        </authorList>
    </citation>
    <scope>NUCLEOTIDE SEQUENCE</scope>
    <source>
        <strain evidence="8">IoA-00</strain>
    </source>
</reference>
<dbReference type="Gene3D" id="3.30.160.60">
    <property type="entry name" value="Classic Zinc Finger"/>
    <property type="match status" value="3"/>
</dbReference>
<dbReference type="SMART" id="SM00355">
    <property type="entry name" value="ZnF_C2H2"/>
    <property type="match status" value="3"/>
</dbReference>
<keyword evidence="9" id="KW-1185">Reference proteome</keyword>
<accession>A0A7R8CTP6</accession>
<evidence type="ECO:0000256" key="4">
    <source>
        <dbReference type="ARBA" id="ARBA00022833"/>
    </source>
</evidence>
<dbReference type="FunFam" id="3.30.160.60:FF:000032">
    <property type="entry name" value="Krueppel-like factor 4"/>
    <property type="match status" value="1"/>
</dbReference>
<dbReference type="InterPro" id="IPR036236">
    <property type="entry name" value="Znf_C2H2_sf"/>
</dbReference>